<evidence type="ECO:0000256" key="7">
    <source>
        <dbReference type="RuleBase" id="RU003953"/>
    </source>
</evidence>
<evidence type="ECO:0000256" key="1">
    <source>
        <dbReference type="ARBA" id="ARBA00001946"/>
    </source>
</evidence>
<dbReference type="GO" id="GO:0046872">
    <property type="term" value="F:metal ion binding"/>
    <property type="evidence" value="ECO:0007669"/>
    <property type="project" value="UniProtKB-KW"/>
</dbReference>
<feature type="domain" description="Poly A polymerase head" evidence="8">
    <location>
        <begin position="29"/>
        <end position="68"/>
    </location>
</feature>
<comment type="cofactor">
    <cofactor evidence="1">
        <name>Mg(2+)</name>
        <dbReference type="ChEBI" id="CHEBI:18420"/>
    </cofactor>
</comment>
<keyword evidence="3" id="KW-0819">tRNA processing</keyword>
<evidence type="ECO:0000313" key="9">
    <source>
        <dbReference type="EMBL" id="MBF0934582.1"/>
    </source>
</evidence>
<protein>
    <submittedName>
        <fullName evidence="9">CCA tRNA nucleotidyltransferase</fullName>
    </submittedName>
</protein>
<keyword evidence="5" id="KW-0479">Metal-binding</keyword>
<gene>
    <name evidence="9" type="ORF">HXK00_02920</name>
</gene>
<evidence type="ECO:0000256" key="2">
    <source>
        <dbReference type="ARBA" id="ARBA00022679"/>
    </source>
</evidence>
<dbReference type="GO" id="GO:0008033">
    <property type="term" value="P:tRNA processing"/>
    <property type="evidence" value="ECO:0007669"/>
    <property type="project" value="UniProtKB-KW"/>
</dbReference>
<dbReference type="EMBL" id="JABZFV010000039">
    <property type="protein sequence ID" value="MBF0934582.1"/>
    <property type="molecule type" value="Genomic_DNA"/>
</dbReference>
<dbReference type="Proteomes" id="UP000757900">
    <property type="component" value="Unassembled WGS sequence"/>
</dbReference>
<feature type="non-terminal residue" evidence="9">
    <location>
        <position position="72"/>
    </location>
</feature>
<dbReference type="GO" id="GO:0000049">
    <property type="term" value="F:tRNA binding"/>
    <property type="evidence" value="ECO:0007669"/>
    <property type="project" value="TreeGrafter"/>
</dbReference>
<keyword evidence="7" id="KW-0694">RNA-binding</keyword>
<dbReference type="Pfam" id="PF01743">
    <property type="entry name" value="PolyA_pol"/>
    <property type="match status" value="1"/>
</dbReference>
<evidence type="ECO:0000256" key="4">
    <source>
        <dbReference type="ARBA" id="ARBA00022695"/>
    </source>
</evidence>
<evidence type="ECO:0000313" key="10">
    <source>
        <dbReference type="Proteomes" id="UP000757900"/>
    </source>
</evidence>
<dbReference type="InterPro" id="IPR050264">
    <property type="entry name" value="Bact_CCA-adding_enz_type3_sf"/>
</dbReference>
<dbReference type="SUPFAM" id="SSF81301">
    <property type="entry name" value="Nucleotidyltransferase"/>
    <property type="match status" value="1"/>
</dbReference>
<dbReference type="InterPro" id="IPR043519">
    <property type="entry name" value="NT_sf"/>
</dbReference>
<organism evidence="9 10">
    <name type="scientific">Abiotrophia defectiva</name>
    <name type="common">Streptococcus defectivus</name>
    <dbReference type="NCBI Taxonomy" id="46125"/>
    <lineage>
        <taxon>Bacteria</taxon>
        <taxon>Bacillati</taxon>
        <taxon>Bacillota</taxon>
        <taxon>Bacilli</taxon>
        <taxon>Lactobacillales</taxon>
        <taxon>Aerococcaceae</taxon>
        <taxon>Abiotrophia</taxon>
    </lineage>
</organism>
<proteinExistence type="inferred from homology"/>
<comment type="similarity">
    <text evidence="7">Belongs to the tRNA nucleotidyltransferase/poly(A) polymerase family.</text>
</comment>
<keyword evidence="6" id="KW-0460">Magnesium</keyword>
<evidence type="ECO:0000259" key="8">
    <source>
        <dbReference type="Pfam" id="PF01743"/>
    </source>
</evidence>
<dbReference type="GO" id="GO:0016779">
    <property type="term" value="F:nucleotidyltransferase activity"/>
    <property type="evidence" value="ECO:0007669"/>
    <property type="project" value="UniProtKB-KW"/>
</dbReference>
<dbReference type="AlphaFoldDB" id="A0A929QTK8"/>
<reference evidence="9" key="1">
    <citation type="submission" date="2020-04" db="EMBL/GenBank/DDBJ databases">
        <title>Deep metagenomics examines the oral microbiome during advanced dental caries in children, revealing novel taxa and co-occurrences with host molecules.</title>
        <authorList>
            <person name="Baker J.L."/>
            <person name="Morton J.T."/>
            <person name="Dinis M."/>
            <person name="Alvarez R."/>
            <person name="Tran N.C."/>
            <person name="Knight R."/>
            <person name="Edlund A."/>
        </authorList>
    </citation>
    <scope>NUCLEOTIDE SEQUENCE</scope>
    <source>
        <strain evidence="9">JCVI_23_bin.16</strain>
    </source>
</reference>
<dbReference type="InterPro" id="IPR002646">
    <property type="entry name" value="PolA_pol_head_dom"/>
</dbReference>
<accession>A0A929QTK8</accession>
<keyword evidence="4" id="KW-0548">Nucleotidyltransferase</keyword>
<dbReference type="Gene3D" id="3.30.460.10">
    <property type="entry name" value="Beta Polymerase, domain 2"/>
    <property type="match status" value="1"/>
</dbReference>
<name>A0A929QTK8_ABIDE</name>
<comment type="caution">
    <text evidence="9">The sequence shown here is derived from an EMBL/GenBank/DDBJ whole genome shotgun (WGS) entry which is preliminary data.</text>
</comment>
<dbReference type="PANTHER" id="PTHR46173:SF1">
    <property type="entry name" value="CCA TRNA NUCLEOTIDYLTRANSFERASE 1, MITOCHONDRIAL"/>
    <property type="match status" value="1"/>
</dbReference>
<keyword evidence="2 7" id="KW-0808">Transferase</keyword>
<evidence type="ECO:0000256" key="3">
    <source>
        <dbReference type="ARBA" id="ARBA00022694"/>
    </source>
</evidence>
<evidence type="ECO:0000256" key="6">
    <source>
        <dbReference type="ARBA" id="ARBA00022842"/>
    </source>
</evidence>
<sequence>MTKTINLNNPLFQTAMPLLEAIESHGYEAYFVGGCVRDALLGKEIHDIDIATSATPDEIQGIFPVTFDVGKQ</sequence>
<evidence type="ECO:0000256" key="5">
    <source>
        <dbReference type="ARBA" id="ARBA00022723"/>
    </source>
</evidence>
<dbReference type="PANTHER" id="PTHR46173">
    <property type="entry name" value="CCA TRNA NUCLEOTIDYLTRANSFERASE 1, MITOCHONDRIAL"/>
    <property type="match status" value="1"/>
</dbReference>